<reference evidence="1" key="1">
    <citation type="submission" date="2020-02" db="EMBL/GenBank/DDBJ databases">
        <authorList>
            <person name="Shen X.-R."/>
            <person name="Zhang Y.-X."/>
        </authorList>
    </citation>
    <scope>NUCLEOTIDE SEQUENCE</scope>
    <source>
        <strain evidence="1">SYP-B3998</strain>
    </source>
</reference>
<accession>A0A6G4A525</accession>
<evidence type="ECO:0000313" key="1">
    <source>
        <dbReference type="EMBL" id="NEW09430.1"/>
    </source>
</evidence>
<dbReference type="RefSeq" id="WP_163953267.1">
    <property type="nucleotide sequence ID" value="NZ_JAAIKC010000017.1"/>
</dbReference>
<proteinExistence type="predicted"/>
<sequence length="75" mass="8594">MDSWYKSEKVINSCNRKGLYVITTVKTNRLICPAGISIQISDFMISLHSTFIKLISAQLPWKVREYTGFIPTKDP</sequence>
<dbReference type="EMBL" id="JAAIKC010000017">
    <property type="protein sequence ID" value="NEW09430.1"/>
    <property type="molecule type" value="Genomic_DNA"/>
</dbReference>
<comment type="caution">
    <text evidence="1">The sequence shown here is derived from an EMBL/GenBank/DDBJ whole genome shotgun (WGS) entry which is preliminary data.</text>
</comment>
<gene>
    <name evidence="1" type="ORF">GK047_26155</name>
</gene>
<dbReference type="AlphaFoldDB" id="A0A6G4A525"/>
<protein>
    <submittedName>
        <fullName evidence="1">Uncharacterized protein</fullName>
    </submittedName>
</protein>
<name>A0A6G4A525_9BACL</name>
<organism evidence="1">
    <name type="scientific">Paenibacillus sp. SYP-B3998</name>
    <dbReference type="NCBI Taxonomy" id="2678564"/>
    <lineage>
        <taxon>Bacteria</taxon>
        <taxon>Bacillati</taxon>
        <taxon>Bacillota</taxon>
        <taxon>Bacilli</taxon>
        <taxon>Bacillales</taxon>
        <taxon>Paenibacillaceae</taxon>
        <taxon>Paenibacillus</taxon>
    </lineage>
</organism>